<organism evidence="1 2">
    <name type="scientific">Geodermatophilus obscurus (strain ATCC 25078 / DSM 43160 / JCM 3152 / CCUG 61914 / KCC A-0152 / KCTC 9177 / NBRC 13315 / NRRL B-3577 / G-20)</name>
    <dbReference type="NCBI Taxonomy" id="526225"/>
    <lineage>
        <taxon>Bacteria</taxon>
        <taxon>Bacillati</taxon>
        <taxon>Actinomycetota</taxon>
        <taxon>Actinomycetes</taxon>
        <taxon>Geodermatophilales</taxon>
        <taxon>Geodermatophilaceae</taxon>
        <taxon>Geodermatophilus</taxon>
    </lineage>
</organism>
<evidence type="ECO:0000313" key="1">
    <source>
        <dbReference type="EMBL" id="ADB73915.1"/>
    </source>
</evidence>
<dbReference type="STRING" id="526225.Gobs_1159"/>
<dbReference type="KEGG" id="gob:Gobs_1159"/>
<dbReference type="AlphaFoldDB" id="D2SAI6"/>
<accession>D2SAI6</accession>
<dbReference type="EMBL" id="CP001867">
    <property type="protein sequence ID" value="ADB73915.1"/>
    <property type="molecule type" value="Genomic_DNA"/>
</dbReference>
<sequence>MVTMQGNITMTTAAVLTQAFFQSPVKHGLVNRVTVVVRAAVQNRPDWSVPALFMRLRSGRLWYRPGTAPGGERFDKWPSLVIDLQVGMCTPVVGVGITEALLGTRQDIATDWAQSYRYPMAPHNRDSLPQVAQYLSVNQNRRFPCLKYMSHLRRTLVERYREDLPADLLDEDASLEDLLAAAWEAQHRREEVEPFSVLAQLPAPVYITTLNSRLLANAPRDASRRPEVELCRWHEDADWPESVFDRELDYRPTPERPLIYHLLGTFDEPESLVLTEDDHFNFLIGVTRNQDLVPAVVRWRLSDSAQMFLRSRLDEWDFRVLYRSLMNSEGGRRRAQYTHVAVQLDPEEGATVDAGRAWRCLKTYFSNARVSLYWGSTEHFAKDPQDAWGARR</sequence>
<name>D2SAI6_GEOOG</name>
<proteinExistence type="predicted"/>
<dbReference type="eggNOG" id="COG4995">
    <property type="taxonomic scope" value="Bacteria"/>
</dbReference>
<keyword evidence="2" id="KW-1185">Reference proteome</keyword>
<protein>
    <submittedName>
        <fullName evidence="1">Uncharacterized protein</fullName>
    </submittedName>
</protein>
<gene>
    <name evidence="1" type="ordered locus">Gobs_1159</name>
</gene>
<reference evidence="1 2" key="1">
    <citation type="journal article" date="2010" name="Stand. Genomic Sci.">
        <title>Complete genome sequence of Geodermatophilus obscurus type strain (G-20).</title>
        <authorList>
            <person name="Ivanova N."/>
            <person name="Sikorski J."/>
            <person name="Jando M."/>
            <person name="Munk C."/>
            <person name="Lapidus A."/>
            <person name="Glavina Del Rio T."/>
            <person name="Copeland A."/>
            <person name="Tice H."/>
            <person name="Cheng J.-F."/>
            <person name="Lucas S."/>
            <person name="Chen F."/>
            <person name="Nolan M."/>
            <person name="Bruce D."/>
            <person name="Goodwin L."/>
            <person name="Pitluck S."/>
            <person name="Mavromatis K."/>
            <person name="Mikhailova N."/>
            <person name="Pati A."/>
            <person name="Chen A."/>
            <person name="Palaniappan K."/>
            <person name="Land M."/>
            <person name="Hauser L."/>
            <person name="Chang Y.-J."/>
            <person name="Jeffries C.D."/>
            <person name="Meincke L."/>
            <person name="Brettin T."/>
            <person name="Detter J.C."/>
            <person name="Detter J.C."/>
            <person name="Rohde M."/>
            <person name="Goeker M."/>
            <person name="Bristow J."/>
            <person name="Eisen J.A."/>
            <person name="Markowitz V."/>
            <person name="Hugenholtz P."/>
            <person name="Kyrpides N.C."/>
            <person name="Klenk H.-P."/>
        </authorList>
    </citation>
    <scope>NUCLEOTIDE SEQUENCE [LARGE SCALE GENOMIC DNA]</scope>
    <source>
        <strain evidence="2">ATCC 25078 / DSM 43160 / JCM 3152 / KCC A-0152 / KCTC 9177 / NBRC 13315 / NRRL B-3577 / G-20</strain>
    </source>
</reference>
<dbReference type="Proteomes" id="UP000001382">
    <property type="component" value="Chromosome"/>
</dbReference>
<dbReference type="HOGENOM" id="CLU_059170_0_0_11"/>
<reference evidence="2" key="2">
    <citation type="submission" date="2010-01" db="EMBL/GenBank/DDBJ databases">
        <title>The complete genome of Geodermatophilus obscurus DSM 43160.</title>
        <authorList>
            <consortium name="US DOE Joint Genome Institute (JGI-PGF)"/>
            <person name="Lucas S."/>
            <person name="Copeland A."/>
            <person name="Lapidus A."/>
            <person name="Glavina del Rio T."/>
            <person name="Dalin E."/>
            <person name="Tice H."/>
            <person name="Bruce D."/>
            <person name="Goodwin L."/>
            <person name="Pitluck S."/>
            <person name="Kyrpides N."/>
            <person name="Mavromatis K."/>
            <person name="Ivanova N."/>
            <person name="Munk A.C."/>
            <person name="Brettin T."/>
            <person name="Detter J.C."/>
            <person name="Han C."/>
            <person name="Larimer F."/>
            <person name="Land M."/>
            <person name="Hauser L."/>
            <person name="Markowitz V."/>
            <person name="Cheng J.-F."/>
            <person name="Hugenholtz P."/>
            <person name="Woyke T."/>
            <person name="Wu D."/>
            <person name="Jando M."/>
            <person name="Schneider S."/>
            <person name="Klenk H.-P."/>
            <person name="Eisen J.A."/>
        </authorList>
    </citation>
    <scope>NUCLEOTIDE SEQUENCE [LARGE SCALE GENOMIC DNA]</scope>
    <source>
        <strain evidence="2">ATCC 25078 / DSM 43160 / JCM 3152 / KCC A-0152 / KCTC 9177 / NBRC 13315 / NRRL B-3577 / G-20</strain>
    </source>
</reference>
<dbReference type="Pfam" id="PF13289">
    <property type="entry name" value="SIR2_2"/>
    <property type="match status" value="1"/>
</dbReference>
<evidence type="ECO:0000313" key="2">
    <source>
        <dbReference type="Proteomes" id="UP000001382"/>
    </source>
</evidence>